<evidence type="ECO:0000256" key="4">
    <source>
        <dbReference type="ARBA" id="ARBA00023136"/>
    </source>
</evidence>
<keyword evidence="4 6" id="KW-0472">Membrane</keyword>
<proteinExistence type="predicted"/>
<evidence type="ECO:0000256" key="3">
    <source>
        <dbReference type="ARBA" id="ARBA00022989"/>
    </source>
</evidence>
<feature type="region of interest" description="Disordered" evidence="5">
    <location>
        <begin position="155"/>
        <end position="178"/>
    </location>
</feature>
<dbReference type="InterPro" id="IPR021147">
    <property type="entry name" value="DUF697"/>
</dbReference>
<evidence type="ECO:0000256" key="5">
    <source>
        <dbReference type="SAM" id="MobiDB-lite"/>
    </source>
</evidence>
<dbReference type="EMBL" id="CAACVI010000052">
    <property type="protein sequence ID" value="VEN75414.1"/>
    <property type="molecule type" value="Genomic_DNA"/>
</dbReference>
<evidence type="ECO:0000313" key="7">
    <source>
        <dbReference type="EMBL" id="VEN75414.1"/>
    </source>
</evidence>
<evidence type="ECO:0000256" key="2">
    <source>
        <dbReference type="ARBA" id="ARBA00022692"/>
    </source>
</evidence>
<evidence type="ECO:0008006" key="8">
    <source>
        <dbReference type="Google" id="ProtNLM"/>
    </source>
</evidence>
<comment type="subcellular location">
    <subcellularLocation>
        <location evidence="1">Membrane</location>
        <topology evidence="1">Multi-pass membrane protein</topology>
    </subcellularLocation>
</comment>
<keyword evidence="3 6" id="KW-1133">Transmembrane helix</keyword>
<gene>
    <name evidence="7" type="ORF">EPICR_90009</name>
</gene>
<dbReference type="Pfam" id="PF05128">
    <property type="entry name" value="DUF697"/>
    <property type="match status" value="1"/>
</dbReference>
<evidence type="ECO:0000256" key="6">
    <source>
        <dbReference type="SAM" id="Phobius"/>
    </source>
</evidence>
<feature type="transmembrane region" description="Helical" evidence="6">
    <location>
        <begin position="24"/>
        <end position="49"/>
    </location>
</feature>
<dbReference type="AlphaFoldDB" id="A0A484HJX5"/>
<accession>A0A484HJX5</accession>
<keyword evidence="2 6" id="KW-0812">Transmembrane</keyword>
<dbReference type="GO" id="GO:0016020">
    <property type="term" value="C:membrane"/>
    <property type="evidence" value="ECO:0007669"/>
    <property type="project" value="UniProtKB-SubCell"/>
</dbReference>
<organism evidence="7">
    <name type="scientific">uncultured Desulfobacteraceae bacterium</name>
    <dbReference type="NCBI Taxonomy" id="218296"/>
    <lineage>
        <taxon>Bacteria</taxon>
        <taxon>Pseudomonadati</taxon>
        <taxon>Thermodesulfobacteriota</taxon>
        <taxon>Desulfobacteria</taxon>
        <taxon>Desulfobacterales</taxon>
        <taxon>Desulfobacteraceae</taxon>
        <taxon>environmental samples</taxon>
    </lineage>
</organism>
<reference evidence="7" key="1">
    <citation type="submission" date="2019-01" db="EMBL/GenBank/DDBJ databases">
        <authorList>
            <consortium name="Genoscope - CEA"/>
            <person name="William W."/>
        </authorList>
    </citation>
    <scope>NUCLEOTIDE SEQUENCE</scope>
    <source>
        <strain evidence="7">CR-1</strain>
    </source>
</reference>
<protein>
    <recommendedName>
        <fullName evidence="8">GTPase</fullName>
    </recommendedName>
</protein>
<sequence length="178" mass="19277">MTPLDVSDEKERRKELDDILRRHVWASMGAGVIPAPLADIAALAAIQLAMIKRIAGLYEADYFKESVEKIASSLLGYALFGSMAPAALSALKAIPLVGQAIGAMAAPAFCGGSTYATGKALIMHFESGGTLFSFDPEKVKGHYKKMFEEGKRFARDLQHEKGTPDTDIIETKEELSKK</sequence>
<name>A0A484HJX5_9BACT</name>
<evidence type="ECO:0000256" key="1">
    <source>
        <dbReference type="ARBA" id="ARBA00004141"/>
    </source>
</evidence>